<protein>
    <submittedName>
        <fullName evidence="1">DUF2917 domain-containing protein</fullName>
    </submittedName>
</protein>
<dbReference type="SUPFAM" id="SSF51182">
    <property type="entry name" value="RmlC-like cupins"/>
    <property type="match status" value="1"/>
</dbReference>
<accession>A0ABW7FKR5</accession>
<reference evidence="1 2" key="1">
    <citation type="submission" date="2024-08" db="EMBL/GenBank/DDBJ databases">
        <authorList>
            <person name="Lu H."/>
        </authorList>
    </citation>
    <scope>NUCLEOTIDE SEQUENCE [LARGE SCALE GENOMIC DNA]</scope>
    <source>
        <strain evidence="1 2">LKC17W</strain>
    </source>
</reference>
<comment type="caution">
    <text evidence="1">The sequence shown here is derived from an EMBL/GenBank/DDBJ whole genome shotgun (WGS) entry which is preliminary data.</text>
</comment>
<dbReference type="EMBL" id="JBIGHW010000007">
    <property type="protein sequence ID" value="MFG6441926.1"/>
    <property type="molecule type" value="Genomic_DNA"/>
</dbReference>
<sequence>MTDRCFTTQLGTGQALTLAATRSARRLVVTQGRLWVTLTGSTADHWLSAGDGLTLPAGTQAVAEAWPEASFQLLQPAVPRPSPARASARLPVFKFGVITS</sequence>
<keyword evidence="2" id="KW-1185">Reference proteome</keyword>
<dbReference type="RefSeq" id="WP_394398657.1">
    <property type="nucleotide sequence ID" value="NZ_JBIGHW010000007.1"/>
</dbReference>
<evidence type="ECO:0000313" key="2">
    <source>
        <dbReference type="Proteomes" id="UP001606301"/>
    </source>
</evidence>
<gene>
    <name evidence="1" type="ORF">ACG0Z3_14670</name>
</gene>
<organism evidence="1 2">
    <name type="scientific">Pelomonas margarita</name>
    <dbReference type="NCBI Taxonomy" id="3299031"/>
    <lineage>
        <taxon>Bacteria</taxon>
        <taxon>Pseudomonadati</taxon>
        <taxon>Pseudomonadota</taxon>
        <taxon>Betaproteobacteria</taxon>
        <taxon>Burkholderiales</taxon>
        <taxon>Sphaerotilaceae</taxon>
        <taxon>Roseateles</taxon>
    </lineage>
</organism>
<dbReference type="InterPro" id="IPR011051">
    <property type="entry name" value="RmlC_Cupin_sf"/>
</dbReference>
<dbReference type="Pfam" id="PF11142">
    <property type="entry name" value="DUF2917"/>
    <property type="match status" value="1"/>
</dbReference>
<name>A0ABW7FKR5_9BURK</name>
<evidence type="ECO:0000313" key="1">
    <source>
        <dbReference type="EMBL" id="MFG6441926.1"/>
    </source>
</evidence>
<proteinExistence type="predicted"/>
<dbReference type="InterPro" id="IPR021317">
    <property type="entry name" value="DUF2917"/>
</dbReference>
<dbReference type="Proteomes" id="UP001606301">
    <property type="component" value="Unassembled WGS sequence"/>
</dbReference>